<evidence type="ECO:0000256" key="1">
    <source>
        <dbReference type="SAM" id="MobiDB-lite"/>
    </source>
</evidence>
<protein>
    <submittedName>
        <fullName evidence="3">Uncharacterized protein LOC108991240</fullName>
    </submittedName>
</protein>
<accession>A0A6P9EJB0</accession>
<feature type="compositionally biased region" description="Basic and acidic residues" evidence="1">
    <location>
        <begin position="147"/>
        <end position="160"/>
    </location>
</feature>
<evidence type="ECO:0000313" key="2">
    <source>
        <dbReference type="Proteomes" id="UP000235220"/>
    </source>
</evidence>
<evidence type="ECO:0000313" key="3">
    <source>
        <dbReference type="RefSeq" id="XP_035548500.1"/>
    </source>
</evidence>
<dbReference type="InParanoid" id="A0A6P9EJB0"/>
<reference evidence="3" key="1">
    <citation type="submission" date="2025-08" db="UniProtKB">
        <authorList>
            <consortium name="RefSeq"/>
        </authorList>
    </citation>
    <scope>IDENTIFICATION</scope>
    <source>
        <tissue evidence="3">Leaves</tissue>
    </source>
</reference>
<dbReference type="OrthoDB" id="1917248at2759"/>
<sequence length="259" mass="29567">MAEYNKADILGFINLSVLSLGEESDLTSHSNAWHDEPLIDVKGNSHSRTINVLKGLRAAMSEEELKIRSELEMEIERDLEEEIKDGIYRHALRLHRLYQQQNERIAKEGPGFETFQAGQQRKNNQTLLEVNISIRMEGGTKIEIKETKKEAHDHHQEKGRPRTSRSENMQPFLRPVSNGKKLDWVRSLRFNNAGPVAIDRSSKHGSLHQPKTPSKNRCCYDLMNLDLKNGRRICATSALGPPKVRGSVDNKILELGWKN</sequence>
<dbReference type="RefSeq" id="XP_035548500.1">
    <property type="nucleotide sequence ID" value="XM_035692607.1"/>
</dbReference>
<dbReference type="KEGG" id="jre:108991240"/>
<dbReference type="GeneID" id="108991240"/>
<dbReference type="Proteomes" id="UP000235220">
    <property type="component" value="Chromosome 7"/>
</dbReference>
<organism evidence="2 3">
    <name type="scientific">Juglans regia</name>
    <name type="common">English walnut</name>
    <dbReference type="NCBI Taxonomy" id="51240"/>
    <lineage>
        <taxon>Eukaryota</taxon>
        <taxon>Viridiplantae</taxon>
        <taxon>Streptophyta</taxon>
        <taxon>Embryophyta</taxon>
        <taxon>Tracheophyta</taxon>
        <taxon>Spermatophyta</taxon>
        <taxon>Magnoliopsida</taxon>
        <taxon>eudicotyledons</taxon>
        <taxon>Gunneridae</taxon>
        <taxon>Pentapetalae</taxon>
        <taxon>rosids</taxon>
        <taxon>fabids</taxon>
        <taxon>Fagales</taxon>
        <taxon>Juglandaceae</taxon>
        <taxon>Juglans</taxon>
    </lineage>
</organism>
<keyword evidence="2" id="KW-1185">Reference proteome</keyword>
<proteinExistence type="predicted"/>
<feature type="region of interest" description="Disordered" evidence="1">
    <location>
        <begin position="147"/>
        <end position="175"/>
    </location>
</feature>
<name>A0A6P9EJB0_JUGRE</name>
<gene>
    <name evidence="3" type="primary">LOC108991240</name>
</gene>
<dbReference type="AlphaFoldDB" id="A0A6P9EJB0"/>